<reference evidence="1 2" key="1">
    <citation type="journal article" date="2019" name="Nat. Ecol. Evol.">
        <title>Megaphylogeny resolves global patterns of mushroom evolution.</title>
        <authorList>
            <person name="Varga T."/>
            <person name="Krizsan K."/>
            <person name="Foldi C."/>
            <person name="Dima B."/>
            <person name="Sanchez-Garcia M."/>
            <person name="Sanchez-Ramirez S."/>
            <person name="Szollosi G.J."/>
            <person name="Szarkandi J.G."/>
            <person name="Papp V."/>
            <person name="Albert L."/>
            <person name="Andreopoulos W."/>
            <person name="Angelini C."/>
            <person name="Antonin V."/>
            <person name="Barry K.W."/>
            <person name="Bougher N.L."/>
            <person name="Buchanan P."/>
            <person name="Buyck B."/>
            <person name="Bense V."/>
            <person name="Catcheside P."/>
            <person name="Chovatia M."/>
            <person name="Cooper J."/>
            <person name="Damon W."/>
            <person name="Desjardin D."/>
            <person name="Finy P."/>
            <person name="Geml J."/>
            <person name="Haridas S."/>
            <person name="Hughes K."/>
            <person name="Justo A."/>
            <person name="Karasinski D."/>
            <person name="Kautmanova I."/>
            <person name="Kiss B."/>
            <person name="Kocsube S."/>
            <person name="Kotiranta H."/>
            <person name="LaButti K.M."/>
            <person name="Lechner B.E."/>
            <person name="Liimatainen K."/>
            <person name="Lipzen A."/>
            <person name="Lukacs Z."/>
            <person name="Mihaltcheva S."/>
            <person name="Morgado L.N."/>
            <person name="Niskanen T."/>
            <person name="Noordeloos M.E."/>
            <person name="Ohm R.A."/>
            <person name="Ortiz-Santana B."/>
            <person name="Ovrebo C."/>
            <person name="Racz N."/>
            <person name="Riley R."/>
            <person name="Savchenko A."/>
            <person name="Shiryaev A."/>
            <person name="Soop K."/>
            <person name="Spirin V."/>
            <person name="Szebenyi C."/>
            <person name="Tomsovsky M."/>
            <person name="Tulloss R.E."/>
            <person name="Uehling J."/>
            <person name="Grigoriev I.V."/>
            <person name="Vagvolgyi C."/>
            <person name="Papp T."/>
            <person name="Martin F.M."/>
            <person name="Miettinen O."/>
            <person name="Hibbett D.S."/>
            <person name="Nagy L.G."/>
        </authorList>
    </citation>
    <scope>NUCLEOTIDE SEQUENCE [LARGE SCALE GENOMIC DNA]</scope>
    <source>
        <strain evidence="1 2">NL-1719</strain>
    </source>
</reference>
<protein>
    <submittedName>
        <fullName evidence="1">Uncharacterized protein</fullName>
    </submittedName>
</protein>
<name>A0ACD2ZZJ6_9AGAR</name>
<evidence type="ECO:0000313" key="2">
    <source>
        <dbReference type="Proteomes" id="UP000308600"/>
    </source>
</evidence>
<dbReference type="EMBL" id="ML209325">
    <property type="protein sequence ID" value="TFK58504.1"/>
    <property type="molecule type" value="Genomic_DNA"/>
</dbReference>
<organism evidence="1 2">
    <name type="scientific">Pluteus cervinus</name>
    <dbReference type="NCBI Taxonomy" id="181527"/>
    <lineage>
        <taxon>Eukaryota</taxon>
        <taxon>Fungi</taxon>
        <taxon>Dikarya</taxon>
        <taxon>Basidiomycota</taxon>
        <taxon>Agaricomycotina</taxon>
        <taxon>Agaricomycetes</taxon>
        <taxon>Agaricomycetidae</taxon>
        <taxon>Agaricales</taxon>
        <taxon>Pluteineae</taxon>
        <taxon>Pluteaceae</taxon>
        <taxon>Pluteus</taxon>
    </lineage>
</organism>
<accession>A0ACD2ZZJ6</accession>
<evidence type="ECO:0000313" key="1">
    <source>
        <dbReference type="EMBL" id="TFK58504.1"/>
    </source>
</evidence>
<dbReference type="Proteomes" id="UP000308600">
    <property type="component" value="Unassembled WGS sequence"/>
</dbReference>
<sequence>MEPFGSKGTSKARGTKKGRVGLLGACPGSKTRPKKGRVGGTRGTAVKFSDGDEVGNGDEQGTGQGTGRGQGMRREGGKVGGKGRKGGGSKARAHGPCRVGLGSDRNRSRVWPSPATVNAEAGTEPTNLDHSAAWSGRSSRPCASRRNKLRLPTDSEAGTEAKPTNLDCSAARPARSSRSCCLGIIKNKAENILKIQKKSGKIRKNQEKIRKNQKN</sequence>
<proteinExistence type="predicted"/>
<keyword evidence="2" id="KW-1185">Reference proteome</keyword>
<gene>
    <name evidence="1" type="ORF">BDN72DRAFT_865876</name>
</gene>